<dbReference type="InterPro" id="IPR011009">
    <property type="entry name" value="Kinase-like_dom_sf"/>
</dbReference>
<dbReference type="Gene3D" id="1.10.510.10">
    <property type="entry name" value="Transferase(Phosphotransferase) domain 1"/>
    <property type="match status" value="1"/>
</dbReference>
<dbReference type="GO" id="GO:0004521">
    <property type="term" value="F:RNA endonuclease activity"/>
    <property type="evidence" value="ECO:0007669"/>
    <property type="project" value="InterPro"/>
</dbReference>
<proteinExistence type="predicted"/>
<feature type="domain" description="Protein kinase" evidence="2">
    <location>
        <begin position="1"/>
        <end position="275"/>
    </location>
</feature>
<dbReference type="GO" id="GO:0070059">
    <property type="term" value="P:intrinsic apoptotic signaling pathway in response to endoplasmic reticulum stress"/>
    <property type="evidence" value="ECO:0007669"/>
    <property type="project" value="TreeGrafter"/>
</dbReference>
<evidence type="ECO:0000313" key="3">
    <source>
        <dbReference type="EMBL" id="KAF2173575.1"/>
    </source>
</evidence>
<organism evidence="3 4">
    <name type="scientific">Zasmidium cellare ATCC 36951</name>
    <dbReference type="NCBI Taxonomy" id="1080233"/>
    <lineage>
        <taxon>Eukaryota</taxon>
        <taxon>Fungi</taxon>
        <taxon>Dikarya</taxon>
        <taxon>Ascomycota</taxon>
        <taxon>Pezizomycotina</taxon>
        <taxon>Dothideomycetes</taxon>
        <taxon>Dothideomycetidae</taxon>
        <taxon>Mycosphaerellales</taxon>
        <taxon>Mycosphaerellaceae</taxon>
        <taxon>Zasmidium</taxon>
    </lineage>
</organism>
<dbReference type="GO" id="GO:0005524">
    <property type="term" value="F:ATP binding"/>
    <property type="evidence" value="ECO:0007669"/>
    <property type="project" value="InterPro"/>
</dbReference>
<dbReference type="InterPro" id="IPR000719">
    <property type="entry name" value="Prot_kinase_dom"/>
</dbReference>
<dbReference type="PANTHER" id="PTHR13954:SF6">
    <property type="entry name" value="NON-SPECIFIC SERINE_THREONINE PROTEIN KINASE"/>
    <property type="match status" value="1"/>
</dbReference>
<keyword evidence="4" id="KW-1185">Reference proteome</keyword>
<name>A0A6A6D3E9_ZASCE</name>
<evidence type="ECO:0000259" key="2">
    <source>
        <dbReference type="PROSITE" id="PS50011"/>
    </source>
</evidence>
<dbReference type="OrthoDB" id="4062651at2759"/>
<evidence type="ECO:0000313" key="4">
    <source>
        <dbReference type="Proteomes" id="UP000799537"/>
    </source>
</evidence>
<dbReference type="Proteomes" id="UP000799537">
    <property type="component" value="Unassembled WGS sequence"/>
</dbReference>
<dbReference type="InterPro" id="IPR045133">
    <property type="entry name" value="IRE1/2-like"/>
</dbReference>
<dbReference type="RefSeq" id="XP_033674464.1">
    <property type="nucleotide sequence ID" value="XM_033814943.1"/>
</dbReference>
<dbReference type="AlphaFoldDB" id="A0A6A6D3E9"/>
<protein>
    <recommendedName>
        <fullName evidence="2">Protein kinase domain-containing protein</fullName>
    </recommendedName>
</protein>
<dbReference type="GO" id="GO:0004674">
    <property type="term" value="F:protein serine/threonine kinase activity"/>
    <property type="evidence" value="ECO:0007669"/>
    <property type="project" value="InterPro"/>
</dbReference>
<dbReference type="PROSITE" id="PS50011">
    <property type="entry name" value="PROTEIN_KINASE_DOM"/>
    <property type="match status" value="1"/>
</dbReference>
<dbReference type="SUPFAM" id="SSF56112">
    <property type="entry name" value="Protein kinase-like (PK-like)"/>
    <property type="match status" value="1"/>
</dbReference>
<sequence>MDYETADGSQFSLREVVSDTGEFQGTLITAFVDGNAYAGKSPQRMEDMDDVDVIQYLEPVPPENVFPKLPEGFTISPPFDIADHYLKAPQFTYEDSKPGNTFVADVLLSEATVLERLKQHPHPSIVHYFGAVTKGDRITHLCLKRCYCNLTEYFAVGLSVAERERLLVEIREGIEHLHSLGLAHNDVNPDNVCVDAFGHAILVDFDSCLPFGEPLIKGQAGRSLTDEKRLLSARENDLKGLADVEHFLFPPEKAPVELPEDHDDPAATTQDNGIA</sequence>
<evidence type="ECO:0000256" key="1">
    <source>
        <dbReference type="SAM" id="MobiDB-lite"/>
    </source>
</evidence>
<dbReference type="Pfam" id="PF00069">
    <property type="entry name" value="Pkinase"/>
    <property type="match status" value="1"/>
</dbReference>
<dbReference type="EMBL" id="ML993579">
    <property type="protein sequence ID" value="KAF2173575.1"/>
    <property type="molecule type" value="Genomic_DNA"/>
</dbReference>
<dbReference type="GO" id="GO:0051082">
    <property type="term" value="F:unfolded protein binding"/>
    <property type="evidence" value="ECO:0007669"/>
    <property type="project" value="TreeGrafter"/>
</dbReference>
<dbReference type="GO" id="GO:1990604">
    <property type="term" value="C:IRE1-TRAF2-ASK1 complex"/>
    <property type="evidence" value="ECO:0007669"/>
    <property type="project" value="TreeGrafter"/>
</dbReference>
<accession>A0A6A6D3E9</accession>
<dbReference type="PANTHER" id="PTHR13954">
    <property type="entry name" value="IRE1-RELATED"/>
    <property type="match status" value="1"/>
</dbReference>
<feature type="region of interest" description="Disordered" evidence="1">
    <location>
        <begin position="252"/>
        <end position="275"/>
    </location>
</feature>
<dbReference type="GO" id="GO:0036498">
    <property type="term" value="P:IRE1-mediated unfolded protein response"/>
    <property type="evidence" value="ECO:0007669"/>
    <property type="project" value="TreeGrafter"/>
</dbReference>
<reference evidence="3" key="1">
    <citation type="journal article" date="2020" name="Stud. Mycol.">
        <title>101 Dothideomycetes genomes: a test case for predicting lifestyles and emergence of pathogens.</title>
        <authorList>
            <person name="Haridas S."/>
            <person name="Albert R."/>
            <person name="Binder M."/>
            <person name="Bloem J."/>
            <person name="Labutti K."/>
            <person name="Salamov A."/>
            <person name="Andreopoulos B."/>
            <person name="Baker S."/>
            <person name="Barry K."/>
            <person name="Bills G."/>
            <person name="Bluhm B."/>
            <person name="Cannon C."/>
            <person name="Castanera R."/>
            <person name="Culley D."/>
            <person name="Daum C."/>
            <person name="Ezra D."/>
            <person name="Gonzalez J."/>
            <person name="Henrissat B."/>
            <person name="Kuo A."/>
            <person name="Liang C."/>
            <person name="Lipzen A."/>
            <person name="Lutzoni F."/>
            <person name="Magnuson J."/>
            <person name="Mondo S."/>
            <person name="Nolan M."/>
            <person name="Ohm R."/>
            <person name="Pangilinan J."/>
            <person name="Park H.-J."/>
            <person name="Ramirez L."/>
            <person name="Alfaro M."/>
            <person name="Sun H."/>
            <person name="Tritt A."/>
            <person name="Yoshinaga Y."/>
            <person name="Zwiers L.-H."/>
            <person name="Turgeon B."/>
            <person name="Goodwin S."/>
            <person name="Spatafora J."/>
            <person name="Crous P."/>
            <person name="Grigoriev I."/>
        </authorList>
    </citation>
    <scope>NUCLEOTIDE SEQUENCE</scope>
    <source>
        <strain evidence="3">ATCC 36951</strain>
    </source>
</reference>
<dbReference type="GeneID" id="54568215"/>
<gene>
    <name evidence="3" type="ORF">M409DRAFT_61927</name>
</gene>